<evidence type="ECO:0000313" key="7">
    <source>
        <dbReference type="EMBL" id="PRD55039.1"/>
    </source>
</evidence>
<proteinExistence type="inferred from homology"/>
<evidence type="ECO:0000256" key="3">
    <source>
        <dbReference type="ARBA" id="ARBA00022898"/>
    </source>
</evidence>
<evidence type="ECO:0000256" key="4">
    <source>
        <dbReference type="ARBA" id="ARBA00023239"/>
    </source>
</evidence>
<dbReference type="InterPro" id="IPR015424">
    <property type="entry name" value="PyrdxlP-dep_Trfase"/>
</dbReference>
<dbReference type="NCBIfam" id="TIGR04350">
    <property type="entry name" value="C_S_lyase_PatB"/>
    <property type="match status" value="1"/>
</dbReference>
<comment type="similarity">
    <text evidence="5">Belongs to the class-II pyridoxal-phosphate-dependent aminotransferase family. MalY/PatB cystathionine beta-lyase subfamily.</text>
</comment>
<keyword evidence="4" id="KW-0456">Lyase</keyword>
<organism evidence="7 8">
    <name type="scientific">Phyllobacterium myrsinacearum</name>
    <dbReference type="NCBI Taxonomy" id="28101"/>
    <lineage>
        <taxon>Bacteria</taxon>
        <taxon>Pseudomonadati</taxon>
        <taxon>Pseudomonadota</taxon>
        <taxon>Alphaproteobacteria</taxon>
        <taxon>Hyphomicrobiales</taxon>
        <taxon>Phyllobacteriaceae</taxon>
        <taxon>Phyllobacterium</taxon>
    </lineage>
</organism>
<dbReference type="InterPro" id="IPR015421">
    <property type="entry name" value="PyrdxlP-dep_Trfase_major"/>
</dbReference>
<dbReference type="SUPFAM" id="SSF53383">
    <property type="entry name" value="PLP-dependent transferases"/>
    <property type="match status" value="1"/>
</dbReference>
<evidence type="ECO:0000256" key="5">
    <source>
        <dbReference type="ARBA" id="ARBA00037974"/>
    </source>
</evidence>
<comment type="caution">
    <text evidence="7">The sequence shown here is derived from an EMBL/GenBank/DDBJ whole genome shotgun (WGS) entry which is preliminary data.</text>
</comment>
<gene>
    <name evidence="7" type="ORF">C5750_07545</name>
</gene>
<dbReference type="GO" id="GO:0008483">
    <property type="term" value="F:transaminase activity"/>
    <property type="evidence" value="ECO:0007669"/>
    <property type="project" value="UniProtKB-KW"/>
</dbReference>
<dbReference type="InterPro" id="IPR027619">
    <property type="entry name" value="C-S_lyase_PatB-like"/>
</dbReference>
<sequence>MHFDLEVDRRHTSSIKWAPQRNLTADEAAADPLPMWVADMDFPAPPPVVEALGKAVRDGIFGYTFRTKSYEEAVCGWQKKRFGWDAQPQWLVQIPSVVTALNLIVKTFSHPGDAVLVQPPVYAHFFTSIVENGRHVVEAPLQLDEGTRSYGFDAEAFEAAITPKTRLFFLCNPHNPTGNIWSKADLRRMGEICLRHNILVVSDEIHQDMILTPHRKHIPFAALGDEFAQNSIVCTAPSKTFNLAGLKCSNMFIVNEKRRKDVQSALARGGMSFVNMLGAVACEAAYRDGEPWLEELLAYIRGNQRHFAAAVHQAIPALRVFETDALYLAWMDCRRLNMQGPELEKFMLTKARVWFDRGPRFGRQGQGFMRVNLACPRSRVQEAIERMKRAFGPKAPL</sequence>
<dbReference type="EC" id="4.4.1.13" evidence="2"/>
<protein>
    <recommendedName>
        <fullName evidence="2">cysteine-S-conjugate beta-lyase</fullName>
        <ecNumber evidence="2">4.4.1.13</ecNumber>
    </recommendedName>
</protein>
<dbReference type="AlphaFoldDB" id="A0A2S9JPF2"/>
<keyword evidence="3" id="KW-0663">Pyridoxal phosphate</keyword>
<comment type="cofactor">
    <cofactor evidence="1">
        <name>pyridoxal 5'-phosphate</name>
        <dbReference type="ChEBI" id="CHEBI:597326"/>
    </cofactor>
</comment>
<dbReference type="PANTHER" id="PTHR43525:SF1">
    <property type="entry name" value="PROTEIN MALY"/>
    <property type="match status" value="1"/>
</dbReference>
<dbReference type="Gene3D" id="3.90.1150.10">
    <property type="entry name" value="Aspartate Aminotransferase, domain 1"/>
    <property type="match status" value="1"/>
</dbReference>
<dbReference type="Gene3D" id="3.40.640.10">
    <property type="entry name" value="Type I PLP-dependent aspartate aminotransferase-like (Major domain)"/>
    <property type="match status" value="1"/>
</dbReference>
<dbReference type="EMBL" id="PVBT01000002">
    <property type="protein sequence ID" value="PRD55039.1"/>
    <property type="molecule type" value="Genomic_DNA"/>
</dbReference>
<name>A0A2S9JPF2_9HYPH</name>
<reference evidence="7 8" key="1">
    <citation type="submission" date="2018-02" db="EMBL/GenBank/DDBJ databases">
        <title>The draft genome of Phyllobacterium myrsinacearum DSM5892.</title>
        <authorList>
            <person name="Li L."/>
            <person name="Liu L."/>
            <person name="Zhang X."/>
            <person name="Wang T."/>
        </authorList>
    </citation>
    <scope>NUCLEOTIDE SEQUENCE [LARGE SCALE GENOMIC DNA]</scope>
    <source>
        <strain evidence="7 8">DSM 5892</strain>
    </source>
</reference>
<dbReference type="InterPro" id="IPR004839">
    <property type="entry name" value="Aminotransferase_I/II_large"/>
</dbReference>
<dbReference type="Pfam" id="PF00155">
    <property type="entry name" value="Aminotran_1_2"/>
    <property type="match status" value="1"/>
</dbReference>
<dbReference type="InterPro" id="IPR015422">
    <property type="entry name" value="PyrdxlP-dep_Trfase_small"/>
</dbReference>
<evidence type="ECO:0000313" key="8">
    <source>
        <dbReference type="Proteomes" id="UP000238563"/>
    </source>
</evidence>
<evidence type="ECO:0000256" key="1">
    <source>
        <dbReference type="ARBA" id="ARBA00001933"/>
    </source>
</evidence>
<dbReference type="GO" id="GO:0047804">
    <property type="term" value="F:cysteine-S-conjugate beta-lyase activity"/>
    <property type="evidence" value="ECO:0007669"/>
    <property type="project" value="UniProtKB-EC"/>
</dbReference>
<keyword evidence="7" id="KW-0032">Aminotransferase</keyword>
<feature type="domain" description="Aminotransferase class I/classII large" evidence="6">
    <location>
        <begin position="64"/>
        <end position="386"/>
    </location>
</feature>
<dbReference type="Proteomes" id="UP000238563">
    <property type="component" value="Unassembled WGS sequence"/>
</dbReference>
<accession>A0A2S9JPF2</accession>
<evidence type="ECO:0000259" key="6">
    <source>
        <dbReference type="Pfam" id="PF00155"/>
    </source>
</evidence>
<dbReference type="RefSeq" id="WP_105733269.1">
    <property type="nucleotide sequence ID" value="NZ_PVBT01000002.1"/>
</dbReference>
<evidence type="ECO:0000256" key="2">
    <source>
        <dbReference type="ARBA" id="ARBA00012224"/>
    </source>
</evidence>
<dbReference type="PANTHER" id="PTHR43525">
    <property type="entry name" value="PROTEIN MALY"/>
    <property type="match status" value="1"/>
</dbReference>
<dbReference type="CDD" id="cd00609">
    <property type="entry name" value="AAT_like"/>
    <property type="match status" value="1"/>
</dbReference>
<dbReference type="InterPro" id="IPR051798">
    <property type="entry name" value="Class-II_PLP-Dep_Aminotrans"/>
</dbReference>
<keyword evidence="7" id="KW-0808">Transferase</keyword>
<dbReference type="GO" id="GO:0030170">
    <property type="term" value="F:pyridoxal phosphate binding"/>
    <property type="evidence" value="ECO:0007669"/>
    <property type="project" value="InterPro"/>
</dbReference>
<keyword evidence="8" id="KW-1185">Reference proteome</keyword>
<dbReference type="OrthoDB" id="3224382at2"/>